<dbReference type="GO" id="GO:0046933">
    <property type="term" value="F:proton-transporting ATP synthase activity, rotational mechanism"/>
    <property type="evidence" value="ECO:0007669"/>
    <property type="project" value="UniProtKB-UniRule"/>
</dbReference>
<keyword evidence="3 5" id="KW-0406">Ion transport</keyword>
<evidence type="ECO:0000259" key="9">
    <source>
        <dbReference type="Pfam" id="PF22919"/>
    </source>
</evidence>
<keyword evidence="2 5" id="KW-0813">Transport</keyword>
<evidence type="ECO:0000256" key="5">
    <source>
        <dbReference type="HAMAP-Rule" id="MF_00310"/>
    </source>
</evidence>
<evidence type="ECO:0000313" key="10">
    <source>
        <dbReference type="EMBL" id="HFH29132.1"/>
    </source>
</evidence>
<proteinExistence type="inferred from homology"/>
<comment type="similarity">
    <text evidence="1 5">Belongs to the ATPase alpha/beta chains family.</text>
</comment>
<dbReference type="Pfam" id="PF00006">
    <property type="entry name" value="ATP-synt_ab"/>
    <property type="match status" value="1"/>
</dbReference>
<evidence type="ECO:0000256" key="3">
    <source>
        <dbReference type="ARBA" id="ARBA00023065"/>
    </source>
</evidence>
<feature type="domain" description="ATP synthase A/B type C-terminal" evidence="9">
    <location>
        <begin position="355"/>
        <end position="454"/>
    </location>
</feature>
<dbReference type="GO" id="GO:0042777">
    <property type="term" value="P:proton motive force-driven plasma membrane ATP synthesis"/>
    <property type="evidence" value="ECO:0007669"/>
    <property type="project" value="UniProtKB-UniRule"/>
</dbReference>
<dbReference type="PANTHER" id="PTHR43389:SF4">
    <property type="entry name" value="V-TYPE PROTON ATPASE SUBUNIT B"/>
    <property type="match status" value="1"/>
</dbReference>
<evidence type="ECO:0000256" key="6">
    <source>
        <dbReference type="SAM" id="MobiDB-lite"/>
    </source>
</evidence>
<organism evidence="10">
    <name type="scientific">Gracilinema caldarium</name>
    <dbReference type="NCBI Taxonomy" id="215591"/>
    <lineage>
        <taxon>Bacteria</taxon>
        <taxon>Pseudomonadati</taxon>
        <taxon>Spirochaetota</taxon>
        <taxon>Spirochaetia</taxon>
        <taxon>Spirochaetales</taxon>
        <taxon>Breznakiellaceae</taxon>
        <taxon>Gracilinema</taxon>
    </lineage>
</organism>
<dbReference type="EMBL" id="DSVL01000199">
    <property type="protein sequence ID" value="HFH29132.1"/>
    <property type="molecule type" value="Genomic_DNA"/>
</dbReference>
<evidence type="ECO:0000259" key="7">
    <source>
        <dbReference type="Pfam" id="PF00006"/>
    </source>
</evidence>
<name>A0A7C3E1R6_9SPIR</name>
<dbReference type="CDD" id="cd01135">
    <property type="entry name" value="V_A-ATPase_B"/>
    <property type="match status" value="1"/>
</dbReference>
<evidence type="ECO:0000259" key="8">
    <source>
        <dbReference type="Pfam" id="PF02874"/>
    </source>
</evidence>
<evidence type="ECO:0000256" key="4">
    <source>
        <dbReference type="ARBA" id="ARBA00059599"/>
    </source>
</evidence>
<comment type="function">
    <text evidence="4 5">Produces ATP from ADP in the presence of a proton gradient across the membrane. The V-type beta chain is a regulatory subunit.</text>
</comment>
<dbReference type="Gene3D" id="3.40.50.12240">
    <property type="match status" value="1"/>
</dbReference>
<accession>A0A7C3E1R6</accession>
<feature type="region of interest" description="Disordered" evidence="6">
    <location>
        <begin position="462"/>
        <end position="487"/>
    </location>
</feature>
<dbReference type="NCBIfam" id="NF003235">
    <property type="entry name" value="PRK04196.1"/>
    <property type="match status" value="1"/>
</dbReference>
<dbReference type="CDD" id="cd18112">
    <property type="entry name" value="ATP-synt_V_A-type_beta_C"/>
    <property type="match status" value="1"/>
</dbReference>
<dbReference type="HAMAP" id="MF_00310">
    <property type="entry name" value="ATP_synth_B_arch"/>
    <property type="match status" value="1"/>
</dbReference>
<feature type="domain" description="ATPase F1/V1/A1 complex alpha/beta subunit N-terminal" evidence="8">
    <location>
        <begin position="11"/>
        <end position="66"/>
    </location>
</feature>
<dbReference type="InterPro" id="IPR027417">
    <property type="entry name" value="P-loop_NTPase"/>
</dbReference>
<dbReference type="SUPFAM" id="SSF52540">
    <property type="entry name" value="P-loop containing nucleoside triphosphate hydrolases"/>
    <property type="match status" value="1"/>
</dbReference>
<protein>
    <recommendedName>
        <fullName evidence="5">V-type ATP synthase beta chain</fullName>
    </recommendedName>
    <alternativeName>
        <fullName evidence="5">V-ATPase subunit B</fullName>
    </alternativeName>
</protein>
<feature type="domain" description="ATPase F1/V1/A1 complex alpha/beta subunit nucleotide-binding" evidence="7">
    <location>
        <begin position="132"/>
        <end position="350"/>
    </location>
</feature>
<evidence type="ECO:0000256" key="1">
    <source>
        <dbReference type="ARBA" id="ARBA00008936"/>
    </source>
</evidence>
<evidence type="ECO:0000256" key="2">
    <source>
        <dbReference type="ARBA" id="ARBA00022448"/>
    </source>
</evidence>
<sequence length="487" mass="54310">MRGIEYKRLERIEGPVVITKRSRGVGFGEVVAVYGRDQGRRLGRVVDLSEDWAAIQIFGSSTGLSAEDSRLEFLDRPMELRVGPGLLGRVFDGLGRPIDGFGEIFSSDRRDINGLPINPYARVYPRDFIQTGISAIDGMNTLIRGQKLPIFSGNGLPHNRLAAQIVRQSKIRSANESFVVVFAAMGVKYDVARFFLDDFERTGVLANVVVFMSLADAPSIERLITPRCALTAAEYLAYEQNMHVLVVMTDMTNYCEALREVSSIRGEVPSRKGYPGYLYSDLASLYERAGKIQGSSGSITQIPILTMPNDDISHPIPDLSGYITEGQIVLDRELTQRGVYPPVAGLPSLSRLMKDGIGAGMTREDHKDVSSQLFAAYSRVKSVRNLASIIGAEELSALDKHYLAFGEHFEQEFLTQGEYEDRSIETTLDLGWKLLSQLPREELLRIKEEFLHKYLDPIIAQSPQNQEDLDEEDAEEARLRSAGHRGR</sequence>
<dbReference type="CDD" id="cd18118">
    <property type="entry name" value="ATP-synt_V_A-type_beta_N"/>
    <property type="match status" value="1"/>
</dbReference>
<gene>
    <name evidence="5" type="primary">atpB</name>
    <name evidence="10" type="ORF">ENS59_06415</name>
</gene>
<dbReference type="InterPro" id="IPR022879">
    <property type="entry name" value="V-ATPase_su_B/beta"/>
</dbReference>
<reference evidence="10" key="1">
    <citation type="journal article" date="2020" name="mSystems">
        <title>Genome- and Community-Level Interaction Insights into Carbon Utilization and Element Cycling Functions of Hydrothermarchaeota in Hydrothermal Sediment.</title>
        <authorList>
            <person name="Zhou Z."/>
            <person name="Liu Y."/>
            <person name="Xu W."/>
            <person name="Pan J."/>
            <person name="Luo Z.H."/>
            <person name="Li M."/>
        </authorList>
    </citation>
    <scope>NUCLEOTIDE SEQUENCE [LARGE SCALE GENOMIC DNA]</scope>
    <source>
        <strain evidence="10">SpSt-503</strain>
    </source>
</reference>
<keyword evidence="5" id="KW-0375">Hydrogen ion transport</keyword>
<dbReference type="Pfam" id="PF02874">
    <property type="entry name" value="ATP-synt_ab_N"/>
    <property type="match status" value="1"/>
</dbReference>
<dbReference type="InterPro" id="IPR055190">
    <property type="entry name" value="ATP-synt_VA_C"/>
</dbReference>
<dbReference type="InterPro" id="IPR004100">
    <property type="entry name" value="ATPase_F1/V1/A1_a/bsu_N"/>
</dbReference>
<dbReference type="AlphaFoldDB" id="A0A7C3E1R6"/>
<dbReference type="Pfam" id="PF22919">
    <property type="entry name" value="ATP-synt_VA_C"/>
    <property type="match status" value="1"/>
</dbReference>
<dbReference type="SUPFAM" id="SSF47917">
    <property type="entry name" value="C-terminal domain of alpha and beta subunits of F1 ATP synthase"/>
    <property type="match status" value="1"/>
</dbReference>
<dbReference type="InterPro" id="IPR000194">
    <property type="entry name" value="ATPase_F1/V1/A1_a/bsu_nucl-bd"/>
</dbReference>
<comment type="caution">
    <text evidence="10">The sequence shown here is derived from an EMBL/GenBank/DDBJ whole genome shotgun (WGS) entry which is preliminary data.</text>
</comment>
<dbReference type="GO" id="GO:0005524">
    <property type="term" value="F:ATP binding"/>
    <property type="evidence" value="ECO:0007669"/>
    <property type="project" value="UniProtKB-UniRule"/>
</dbReference>
<dbReference type="PANTHER" id="PTHR43389">
    <property type="entry name" value="V-TYPE PROTON ATPASE SUBUNIT B"/>
    <property type="match status" value="1"/>
</dbReference>
<keyword evidence="5" id="KW-0066">ATP synthesis</keyword>